<proteinExistence type="predicted"/>
<keyword evidence="2" id="KW-1185">Reference proteome</keyword>
<comment type="caution">
    <text evidence="1">The sequence shown here is derived from an EMBL/GenBank/DDBJ whole genome shotgun (WGS) entry which is preliminary data.</text>
</comment>
<reference evidence="1 2" key="1">
    <citation type="submission" date="2021-08" db="EMBL/GenBank/DDBJ databases">
        <title>Caldovatus sediminis gen. nov., sp. nov., a moderately thermophilic bacterium isolated from a hot spring.</title>
        <authorList>
            <person name="Hu C.-J."/>
            <person name="Li W.-J."/>
            <person name="Xian W.-D."/>
        </authorList>
    </citation>
    <scope>NUCLEOTIDE SEQUENCE [LARGE SCALE GENOMIC DNA]</scope>
    <source>
        <strain evidence="1 2">SYSU G05006</strain>
    </source>
</reference>
<accession>A0ABS7F2I7</accession>
<gene>
    <name evidence="1" type="ORF">K1J50_10030</name>
</gene>
<organism evidence="1 2">
    <name type="scientific">Caldovatus aquaticus</name>
    <dbReference type="NCBI Taxonomy" id="2865671"/>
    <lineage>
        <taxon>Bacteria</taxon>
        <taxon>Pseudomonadati</taxon>
        <taxon>Pseudomonadota</taxon>
        <taxon>Alphaproteobacteria</taxon>
        <taxon>Acetobacterales</taxon>
        <taxon>Roseomonadaceae</taxon>
        <taxon>Caldovatus</taxon>
    </lineage>
</organism>
<dbReference type="EMBL" id="JAHZUY010000023">
    <property type="protein sequence ID" value="MBW8269825.1"/>
    <property type="molecule type" value="Genomic_DNA"/>
</dbReference>
<protein>
    <submittedName>
        <fullName evidence="1">Uncharacterized protein</fullName>
    </submittedName>
</protein>
<evidence type="ECO:0000313" key="1">
    <source>
        <dbReference type="EMBL" id="MBW8269825.1"/>
    </source>
</evidence>
<name>A0ABS7F2I7_9PROT</name>
<dbReference type="RefSeq" id="WP_220117579.1">
    <property type="nucleotide sequence ID" value="NZ_JAHZUY010000023.1"/>
</dbReference>
<dbReference type="Proteomes" id="UP001519924">
    <property type="component" value="Unassembled WGS sequence"/>
</dbReference>
<sequence length="765" mass="78466">MRLVPAPEAPGRALLLPFGPEVGAAAFRRGDAAIVVFDAAAPLDLGALAGDPLFGAAEAWTSGDATVLRLRLAAPARLVPRPAPDRGGWLVEARPEGLPGLRVLVPEAEPEPPRLVIRAARPGRAVVLADPATGAPLLVGTVREGGQALLLARRGAQFDLLPSALGAVVLARSDALVLRAGPDRFTLSAAGGAALILGEAWRTPPLAAEAAAMSRVLDLRPAGGPTLAARLRDLRGAIAAAPPLARAPLRREATETLLALGLAPEAQAMASLAFQEAPQARDDPRLLLAHGAAALLAGRIAEAAPALEDHRLPETDETLLWRGLLAAARDGAAEAAPALAATAPLLLTYPEALRARLLAPAAEALIEAGGAPALALARRLLEGDEAAPGLALARARLAEAEGRVEEALAGYDAVARGRDRLARARAIRRAVELRLATGALDAAGAAAALEAALYAWRGDALEREARMRLAALKRQAGDAEGAFVLLQEVEAQSPADAAALRPLLREALLEAMAKVPPLAAVALADARRDLLPEAGEEGVAAVTLLADRLVALDLTERAAGLLHEAAAGSATPAARAALGTRLAALRLREGDAAGALAALEETAAEPLPAPLATEREVLRARALARRGDRDAAAALLRGLGAAGAAPLAELLAEAEDWPGAAAALAAHLAATLPASPAPLAPEHRRALARLAAFAALAGDEARLAALRADYGARMRDGPLAETFAMLTADPPRGLADLPRLQRELELIRALPSRLEALRTGAPVTR</sequence>
<evidence type="ECO:0000313" key="2">
    <source>
        <dbReference type="Proteomes" id="UP001519924"/>
    </source>
</evidence>